<evidence type="ECO:0000313" key="9">
    <source>
        <dbReference type="EMBL" id="GAA3907012.1"/>
    </source>
</evidence>
<organism evidence="9 10">
    <name type="scientific">Sphingomonas limnosediminicola</name>
    <dbReference type="NCBI Taxonomy" id="940133"/>
    <lineage>
        <taxon>Bacteria</taxon>
        <taxon>Pseudomonadati</taxon>
        <taxon>Pseudomonadota</taxon>
        <taxon>Alphaproteobacteria</taxon>
        <taxon>Sphingomonadales</taxon>
        <taxon>Sphingomonadaceae</taxon>
        <taxon>Sphingomonas</taxon>
    </lineage>
</organism>
<reference evidence="10" key="1">
    <citation type="journal article" date="2019" name="Int. J. Syst. Evol. Microbiol.">
        <title>The Global Catalogue of Microorganisms (GCM) 10K type strain sequencing project: providing services to taxonomists for standard genome sequencing and annotation.</title>
        <authorList>
            <consortium name="The Broad Institute Genomics Platform"/>
            <consortium name="The Broad Institute Genome Sequencing Center for Infectious Disease"/>
            <person name="Wu L."/>
            <person name="Ma J."/>
        </authorList>
    </citation>
    <scope>NUCLEOTIDE SEQUENCE [LARGE SCALE GENOMIC DNA]</scope>
    <source>
        <strain evidence="10">JCM 17543</strain>
    </source>
</reference>
<accession>A0ABP7LVK7</accession>
<dbReference type="InterPro" id="IPR050553">
    <property type="entry name" value="Thioredoxin_ResA/DsbE_sf"/>
</dbReference>
<feature type="domain" description="Thioredoxin" evidence="8">
    <location>
        <begin position="257"/>
        <end position="402"/>
    </location>
</feature>
<dbReference type="InterPro" id="IPR036249">
    <property type="entry name" value="Thioredoxin-like_sf"/>
</dbReference>
<comment type="subcellular location">
    <subcellularLocation>
        <location evidence="1">Cell membrane</location>
        <topology evidence="1">Multi-pass membrane protein</topology>
    </subcellularLocation>
</comment>
<keyword evidence="2" id="KW-1003">Cell membrane</keyword>
<keyword evidence="4" id="KW-0201">Cytochrome c-type biogenesis</keyword>
<dbReference type="Proteomes" id="UP001500827">
    <property type="component" value="Unassembled WGS sequence"/>
</dbReference>
<dbReference type="Pfam" id="PF17991">
    <property type="entry name" value="Thioredoxin_10"/>
    <property type="match status" value="1"/>
</dbReference>
<evidence type="ECO:0000313" key="10">
    <source>
        <dbReference type="Proteomes" id="UP001500827"/>
    </source>
</evidence>
<feature type="transmembrane region" description="Helical" evidence="7">
    <location>
        <begin position="70"/>
        <end position="88"/>
    </location>
</feature>
<evidence type="ECO:0000256" key="4">
    <source>
        <dbReference type="ARBA" id="ARBA00022748"/>
    </source>
</evidence>
<proteinExistence type="predicted"/>
<dbReference type="Gene3D" id="2.60.120.260">
    <property type="entry name" value="Galactose-binding domain-like"/>
    <property type="match status" value="1"/>
</dbReference>
<dbReference type="Gene3D" id="3.40.30.10">
    <property type="entry name" value="Glutaredoxin"/>
    <property type="match status" value="1"/>
</dbReference>
<evidence type="ECO:0000256" key="3">
    <source>
        <dbReference type="ARBA" id="ARBA00022692"/>
    </source>
</evidence>
<dbReference type="RefSeq" id="WP_344700207.1">
    <property type="nucleotide sequence ID" value="NZ_BAABBM010000001.1"/>
</dbReference>
<feature type="transmembrane region" description="Helical" evidence="7">
    <location>
        <begin position="40"/>
        <end position="64"/>
    </location>
</feature>
<evidence type="ECO:0000256" key="5">
    <source>
        <dbReference type="ARBA" id="ARBA00022989"/>
    </source>
</evidence>
<dbReference type="InterPro" id="IPR013766">
    <property type="entry name" value="Thioredoxin_domain"/>
</dbReference>
<dbReference type="PANTHER" id="PTHR42852">
    <property type="entry name" value="THIOL:DISULFIDE INTERCHANGE PROTEIN DSBE"/>
    <property type="match status" value="1"/>
</dbReference>
<keyword evidence="5 7" id="KW-1133">Transmembrane helix</keyword>
<dbReference type="PANTHER" id="PTHR42852:SF13">
    <property type="entry name" value="PROTEIN DIPZ"/>
    <property type="match status" value="1"/>
</dbReference>
<dbReference type="CDD" id="cd03012">
    <property type="entry name" value="TlpA_like_DipZ_like"/>
    <property type="match status" value="1"/>
</dbReference>
<evidence type="ECO:0000256" key="7">
    <source>
        <dbReference type="SAM" id="Phobius"/>
    </source>
</evidence>
<name>A0ABP7LVK7_9SPHN</name>
<dbReference type="PROSITE" id="PS51352">
    <property type="entry name" value="THIOREDOXIN_2"/>
    <property type="match status" value="1"/>
</dbReference>
<gene>
    <name evidence="9" type="ORF">GCM10022276_26870</name>
</gene>
<dbReference type="SUPFAM" id="SSF52833">
    <property type="entry name" value="Thioredoxin-like"/>
    <property type="match status" value="1"/>
</dbReference>
<dbReference type="InterPro" id="IPR041017">
    <property type="entry name" value="Thioredoxin_10"/>
</dbReference>
<dbReference type="EMBL" id="BAABBM010000001">
    <property type="protein sequence ID" value="GAA3907012.1"/>
    <property type="molecule type" value="Genomic_DNA"/>
</dbReference>
<evidence type="ECO:0000256" key="6">
    <source>
        <dbReference type="ARBA" id="ARBA00023136"/>
    </source>
</evidence>
<feature type="transmembrane region" description="Helical" evidence="7">
    <location>
        <begin position="158"/>
        <end position="181"/>
    </location>
</feature>
<keyword evidence="10" id="KW-1185">Reference proteome</keyword>
<feature type="transmembrane region" description="Helical" evidence="7">
    <location>
        <begin position="119"/>
        <end position="146"/>
    </location>
</feature>
<dbReference type="Pfam" id="PF08534">
    <property type="entry name" value="Redoxin"/>
    <property type="match status" value="1"/>
</dbReference>
<evidence type="ECO:0000256" key="2">
    <source>
        <dbReference type="ARBA" id="ARBA00022475"/>
    </source>
</evidence>
<protein>
    <submittedName>
        <fullName evidence="9">Cytochrome c biogenesis protein DipZ</fullName>
    </submittedName>
</protein>
<keyword evidence="3 7" id="KW-0812">Transmembrane</keyword>
<dbReference type="InterPro" id="IPR013740">
    <property type="entry name" value="Redoxin"/>
</dbReference>
<comment type="caution">
    <text evidence="9">The sequence shown here is derived from an EMBL/GenBank/DDBJ whole genome shotgun (WGS) entry which is preliminary data.</text>
</comment>
<sequence length="575" mass="61443">MLIILLAYFGGILTILSPCILPVLPFVFARADRGFLRSSLPMLVGMAATFAIVATLAAVGGGWAVRANQVGRWAALVLLALFGIALVFPSISDRLTRPLVALGSRMTEREGQRDSVWSSLLLGVATGLLWAPCAGPILGIIFTAAALNGASLNTTLLLLAYALGAATSLALALLVGGKLFARMKKSLGASERIRQVLGVLVLVGVGAIALGLDTRVLSKLSSAQTSSLETGLAQKLGATQQMGATETRTNKMGQLVLPVEGELPPLDGLGPWFNGKALTREALRGKVVVIDFWTYSCINCLRSIPYVKAWDERYRKDGLVVIGVHAPEFAFEREPANVARSLKELGITYPVALDNNYVLWRALNNNYWPAHYFVDVQGRVRYHHFGEGDYAGSERVIRQLLAEAGHAPAGQSMAPVAASGAQAGAAIGQIGSPETYIGCARAERFVSPGGLLTDKPKTYAGAPLSLNDWSLEGSWQVSRQSARSLAAGSKISFRFHARDLHLVLGPASGKPVRYRVLLDGKPVGADAGVDAAYSSGVVREQRLYQLVRQKGPVRDRTFTIEFLDPGVDAFSFTFG</sequence>
<feature type="transmembrane region" description="Helical" evidence="7">
    <location>
        <begin position="6"/>
        <end position="28"/>
    </location>
</feature>
<evidence type="ECO:0000256" key="1">
    <source>
        <dbReference type="ARBA" id="ARBA00004651"/>
    </source>
</evidence>
<dbReference type="Pfam" id="PF02683">
    <property type="entry name" value="DsbD_TM"/>
    <property type="match status" value="1"/>
</dbReference>
<keyword evidence="6 7" id="KW-0472">Membrane</keyword>
<dbReference type="InterPro" id="IPR003834">
    <property type="entry name" value="Cyt_c_assmbl_TM_dom"/>
</dbReference>
<evidence type="ECO:0000259" key="8">
    <source>
        <dbReference type="PROSITE" id="PS51352"/>
    </source>
</evidence>